<dbReference type="AlphaFoldDB" id="A0A7J8GKV1"/>
<comment type="caution">
    <text evidence="1">The sequence shown here is derived from an EMBL/GenBank/DDBJ whole genome shotgun (WGS) entry which is preliminary data.</text>
</comment>
<protein>
    <submittedName>
        <fullName evidence="1">Uncharacterized protein</fullName>
    </submittedName>
</protein>
<evidence type="ECO:0000313" key="2">
    <source>
        <dbReference type="Proteomes" id="UP000550707"/>
    </source>
</evidence>
<sequence>MFLKKHSHLSILVVFTLRKLNTYYFSEIILVPKLRELILYFYLLNSAHLYRYVYFTSNPIRRIKAVLNLFCSPLTPAIFSKKLTDAGSGHQGKKFFQTCLANHCHYHQYFYSNFTAVLIVPSPSSVKC</sequence>
<name>A0A7J8GKV1_MOLMO</name>
<organism evidence="1 2">
    <name type="scientific">Molossus molossus</name>
    <name type="common">Pallas' mastiff bat</name>
    <name type="synonym">Vespertilio molossus</name>
    <dbReference type="NCBI Taxonomy" id="27622"/>
    <lineage>
        <taxon>Eukaryota</taxon>
        <taxon>Metazoa</taxon>
        <taxon>Chordata</taxon>
        <taxon>Craniata</taxon>
        <taxon>Vertebrata</taxon>
        <taxon>Euteleostomi</taxon>
        <taxon>Mammalia</taxon>
        <taxon>Eutheria</taxon>
        <taxon>Laurasiatheria</taxon>
        <taxon>Chiroptera</taxon>
        <taxon>Yangochiroptera</taxon>
        <taxon>Molossidae</taxon>
        <taxon>Molossus</taxon>
    </lineage>
</organism>
<keyword evidence="2" id="KW-1185">Reference proteome</keyword>
<reference evidence="1 2" key="1">
    <citation type="journal article" date="2020" name="Nature">
        <title>Six reference-quality genomes reveal evolution of bat adaptations.</title>
        <authorList>
            <person name="Jebb D."/>
            <person name="Huang Z."/>
            <person name="Pippel M."/>
            <person name="Hughes G.M."/>
            <person name="Lavrichenko K."/>
            <person name="Devanna P."/>
            <person name="Winkler S."/>
            <person name="Jermiin L.S."/>
            <person name="Skirmuntt E.C."/>
            <person name="Katzourakis A."/>
            <person name="Burkitt-Gray L."/>
            <person name="Ray D.A."/>
            <person name="Sullivan K.A.M."/>
            <person name="Roscito J.G."/>
            <person name="Kirilenko B.M."/>
            <person name="Davalos L.M."/>
            <person name="Corthals A.P."/>
            <person name="Power M.L."/>
            <person name="Jones G."/>
            <person name="Ransome R.D."/>
            <person name="Dechmann D.K.N."/>
            <person name="Locatelli A.G."/>
            <person name="Puechmaille S.J."/>
            <person name="Fedrigo O."/>
            <person name="Jarvis E.D."/>
            <person name="Hiller M."/>
            <person name="Vernes S.C."/>
            <person name="Myers E.W."/>
            <person name="Teeling E.C."/>
        </authorList>
    </citation>
    <scope>NUCLEOTIDE SEQUENCE [LARGE SCALE GENOMIC DNA]</scope>
    <source>
        <strain evidence="1">MMolMol1</strain>
        <tissue evidence="1">Muscle</tissue>
    </source>
</reference>
<dbReference type="EMBL" id="JACASF010000009">
    <property type="protein sequence ID" value="KAF6460560.1"/>
    <property type="molecule type" value="Genomic_DNA"/>
</dbReference>
<accession>A0A7J8GKV1</accession>
<gene>
    <name evidence="1" type="ORF">HJG59_011473</name>
</gene>
<dbReference type="InParanoid" id="A0A7J8GKV1"/>
<proteinExistence type="predicted"/>
<evidence type="ECO:0000313" key="1">
    <source>
        <dbReference type="EMBL" id="KAF6460560.1"/>
    </source>
</evidence>
<dbReference type="Proteomes" id="UP000550707">
    <property type="component" value="Unassembled WGS sequence"/>
</dbReference>